<keyword evidence="1" id="KW-1133">Transmembrane helix</keyword>
<gene>
    <name evidence="2" type="ORF">QQS35_14895</name>
</gene>
<name>A0ABT7L796_9BACI</name>
<evidence type="ECO:0000256" key="1">
    <source>
        <dbReference type="SAM" id="Phobius"/>
    </source>
</evidence>
<keyword evidence="1" id="KW-0472">Membrane</keyword>
<reference evidence="2 3" key="1">
    <citation type="submission" date="2023-06" db="EMBL/GenBank/DDBJ databases">
        <title>Aquibacillus rhizosphaerae LR5S19.</title>
        <authorList>
            <person name="Sun J.-Q."/>
        </authorList>
    </citation>
    <scope>NUCLEOTIDE SEQUENCE [LARGE SCALE GENOMIC DNA]</scope>
    <source>
        <strain evidence="2 3">LR5S19</strain>
    </source>
</reference>
<keyword evidence="1" id="KW-0812">Transmembrane</keyword>
<keyword evidence="3" id="KW-1185">Reference proteome</keyword>
<feature type="transmembrane region" description="Helical" evidence="1">
    <location>
        <begin position="12"/>
        <end position="37"/>
    </location>
</feature>
<dbReference type="Proteomes" id="UP001235343">
    <property type="component" value="Unassembled WGS sequence"/>
</dbReference>
<organism evidence="2 3">
    <name type="scientific">Aquibacillus rhizosphaerae</name>
    <dbReference type="NCBI Taxonomy" id="3051431"/>
    <lineage>
        <taxon>Bacteria</taxon>
        <taxon>Bacillati</taxon>
        <taxon>Bacillota</taxon>
        <taxon>Bacilli</taxon>
        <taxon>Bacillales</taxon>
        <taxon>Bacillaceae</taxon>
        <taxon>Aquibacillus</taxon>
    </lineage>
</organism>
<evidence type="ECO:0000313" key="2">
    <source>
        <dbReference type="EMBL" id="MDL4841725.1"/>
    </source>
</evidence>
<feature type="transmembrane region" description="Helical" evidence="1">
    <location>
        <begin position="43"/>
        <end position="64"/>
    </location>
</feature>
<accession>A0ABT7L796</accession>
<protein>
    <submittedName>
        <fullName evidence="2">STM3941 family protein</fullName>
    </submittedName>
</protein>
<sequence length="179" mass="20097">MDKKMFYNSRARLIGFAIFIMSMALLFGGLAIFMGTGNLEMDWFLFSLSITLVIILVPILFLLVKKVVANKPAVIVSTKGIDIIGFTPKVGFIPWEDIEGCFPYSLKGNDMLGFVHRQEDAYINTFSGTNRKMLEINKNSGFPAINVALGHLKDPTSFLDALEEQHVNFYLDEEYGKTP</sequence>
<dbReference type="RefSeq" id="WP_285933013.1">
    <property type="nucleotide sequence ID" value="NZ_JASTZU010000044.1"/>
</dbReference>
<dbReference type="EMBL" id="JASTZU010000044">
    <property type="protein sequence ID" value="MDL4841725.1"/>
    <property type="molecule type" value="Genomic_DNA"/>
</dbReference>
<dbReference type="NCBIfam" id="NF041635">
    <property type="entry name" value="STM3941_fam"/>
    <property type="match status" value="1"/>
</dbReference>
<dbReference type="InterPro" id="IPR048136">
    <property type="entry name" value="STM3941-like"/>
</dbReference>
<proteinExistence type="predicted"/>
<comment type="caution">
    <text evidence="2">The sequence shown here is derived from an EMBL/GenBank/DDBJ whole genome shotgun (WGS) entry which is preliminary data.</text>
</comment>
<evidence type="ECO:0000313" key="3">
    <source>
        <dbReference type="Proteomes" id="UP001235343"/>
    </source>
</evidence>